<dbReference type="Gene3D" id="2.115.10.10">
    <property type="entry name" value="Tachylectin 2"/>
    <property type="match status" value="1"/>
</dbReference>
<dbReference type="SUPFAM" id="SSF50934">
    <property type="entry name" value="Tachylectin-2"/>
    <property type="match status" value="3"/>
</dbReference>
<name>A0ABN8RX33_9CNID</name>
<dbReference type="InterPro" id="IPR036813">
    <property type="entry name" value="Tachylectin2_sf"/>
</dbReference>
<accession>A0ABN8RX33</accession>
<evidence type="ECO:0000313" key="2">
    <source>
        <dbReference type="EMBL" id="CAH3182426.1"/>
    </source>
</evidence>
<evidence type="ECO:0000313" key="3">
    <source>
        <dbReference type="Proteomes" id="UP001159427"/>
    </source>
</evidence>
<reference evidence="2 3" key="1">
    <citation type="submission" date="2022-05" db="EMBL/GenBank/DDBJ databases">
        <authorList>
            <consortium name="Genoscope - CEA"/>
            <person name="William W."/>
        </authorList>
    </citation>
    <scope>NUCLEOTIDE SEQUENCE [LARGE SCALE GENOMIC DNA]</scope>
</reference>
<protein>
    <recommendedName>
        <fullName evidence="1">Tachylectin 2 domain-containing protein</fullName>
    </recommendedName>
</protein>
<dbReference type="InterPro" id="IPR023294">
    <property type="entry name" value="Tachylectin2"/>
</dbReference>
<dbReference type="Proteomes" id="UP001159427">
    <property type="component" value="Unassembled WGS sequence"/>
</dbReference>
<sequence length="273" mass="30828">MSHEKLFGVKEGKLYVRSPPTSANDNWMASAKEIGSGAWGAFSHLFFHPNGTLYGVMNGKLYKGPPPSGSSSDDWIAKATNIGKGAWDSFKFLFFDKIGVLYDEWSAFQFLFFDPQRTLYGVKDGTFYKWSSPVSTDDKWLESSVVIGENEKKWDKFIHLFFIVMSSRKFYGVIYGNLYANTPPSHAHSCWMASASEIGKTGWEDFRHLFFHPDGTLYGVLHDKFYKGRPPSGSSSEDWIANAELIGKSGWNSFKLLFFDPDGMLYGVEGDKL</sequence>
<dbReference type="EMBL" id="CALNXI010002065">
    <property type="protein sequence ID" value="CAH3182426.1"/>
    <property type="molecule type" value="Genomic_DNA"/>
</dbReference>
<feature type="domain" description="Tachylectin 2" evidence="1">
    <location>
        <begin position="105"/>
        <end position="162"/>
    </location>
</feature>
<organism evidence="2 3">
    <name type="scientific">Porites evermanni</name>
    <dbReference type="NCBI Taxonomy" id="104178"/>
    <lineage>
        <taxon>Eukaryota</taxon>
        <taxon>Metazoa</taxon>
        <taxon>Cnidaria</taxon>
        <taxon>Anthozoa</taxon>
        <taxon>Hexacorallia</taxon>
        <taxon>Scleractinia</taxon>
        <taxon>Fungiina</taxon>
        <taxon>Poritidae</taxon>
        <taxon>Porites</taxon>
    </lineage>
</organism>
<evidence type="ECO:0000259" key="1">
    <source>
        <dbReference type="Pfam" id="PF14517"/>
    </source>
</evidence>
<proteinExistence type="predicted"/>
<dbReference type="Pfam" id="PF14517">
    <property type="entry name" value="Tachylectin"/>
    <property type="match status" value="3"/>
</dbReference>
<feature type="domain" description="Tachylectin 2" evidence="1">
    <location>
        <begin position="11"/>
        <end position="103"/>
    </location>
</feature>
<dbReference type="Gene3D" id="2.20.25.650">
    <property type="entry name" value="Tachylectin-2-like"/>
    <property type="match status" value="2"/>
</dbReference>
<comment type="caution">
    <text evidence="2">The sequence shown here is derived from an EMBL/GenBank/DDBJ whole genome shotgun (WGS) entry which is preliminary data.</text>
</comment>
<keyword evidence="3" id="KW-1185">Reference proteome</keyword>
<gene>
    <name evidence="2" type="ORF">PEVE_00014198</name>
</gene>
<feature type="domain" description="Tachylectin 2" evidence="1">
    <location>
        <begin position="176"/>
        <end position="272"/>
    </location>
</feature>